<dbReference type="Proteomes" id="UP000574067">
    <property type="component" value="Unassembled WGS sequence"/>
</dbReference>
<dbReference type="Pfam" id="PF01063">
    <property type="entry name" value="Aminotran_4"/>
    <property type="match status" value="1"/>
</dbReference>
<dbReference type="Gene3D" id="3.20.10.10">
    <property type="entry name" value="D-amino Acid Aminotransferase, subunit A, domain 2"/>
    <property type="match status" value="1"/>
</dbReference>
<accession>A0A848FFG1</accession>
<dbReference type="FunFam" id="3.20.10.10:FF:000002">
    <property type="entry name" value="D-alanine aminotransferase"/>
    <property type="match status" value="1"/>
</dbReference>
<dbReference type="GO" id="GO:0008483">
    <property type="term" value="F:transaminase activity"/>
    <property type="evidence" value="ECO:0007669"/>
    <property type="project" value="UniProtKB-KW"/>
</dbReference>
<comment type="caution">
    <text evidence="4">The sequence shown here is derived from an EMBL/GenBank/DDBJ whole genome shotgun (WGS) entry which is preliminary data.</text>
</comment>
<comment type="cofactor">
    <cofactor evidence="1">
        <name>pyridoxal 5'-phosphate</name>
        <dbReference type="ChEBI" id="CHEBI:597326"/>
    </cofactor>
</comment>
<dbReference type="InterPro" id="IPR043131">
    <property type="entry name" value="BCAT-like_N"/>
</dbReference>
<keyword evidence="3" id="KW-0663">Pyridoxal phosphate</keyword>
<protein>
    <submittedName>
        <fullName evidence="4">D-amino acid aminotransferase</fullName>
    </submittedName>
</protein>
<proteinExistence type="inferred from homology"/>
<name>A0A848FFG1_9BURK</name>
<organism evidence="4 5">
    <name type="scientific">Azohydromonas caseinilytica</name>
    <dbReference type="NCBI Taxonomy" id="2728836"/>
    <lineage>
        <taxon>Bacteria</taxon>
        <taxon>Pseudomonadati</taxon>
        <taxon>Pseudomonadota</taxon>
        <taxon>Betaproteobacteria</taxon>
        <taxon>Burkholderiales</taxon>
        <taxon>Sphaerotilaceae</taxon>
        <taxon>Azohydromonas</taxon>
    </lineage>
</organism>
<evidence type="ECO:0000256" key="1">
    <source>
        <dbReference type="ARBA" id="ARBA00001933"/>
    </source>
</evidence>
<dbReference type="GO" id="GO:0005829">
    <property type="term" value="C:cytosol"/>
    <property type="evidence" value="ECO:0007669"/>
    <property type="project" value="TreeGrafter"/>
</dbReference>
<dbReference type="GO" id="GO:0046394">
    <property type="term" value="P:carboxylic acid biosynthetic process"/>
    <property type="evidence" value="ECO:0007669"/>
    <property type="project" value="UniProtKB-ARBA"/>
</dbReference>
<gene>
    <name evidence="4" type="ORF">HHL10_28755</name>
</gene>
<dbReference type="GO" id="GO:0008652">
    <property type="term" value="P:amino acid biosynthetic process"/>
    <property type="evidence" value="ECO:0007669"/>
    <property type="project" value="UniProtKB-ARBA"/>
</dbReference>
<evidence type="ECO:0000256" key="3">
    <source>
        <dbReference type="ARBA" id="ARBA00022898"/>
    </source>
</evidence>
<keyword evidence="4" id="KW-0032">Aminotransferase</keyword>
<evidence type="ECO:0000313" key="4">
    <source>
        <dbReference type="EMBL" id="NML18967.1"/>
    </source>
</evidence>
<keyword evidence="4" id="KW-0808">Transferase</keyword>
<keyword evidence="5" id="KW-1185">Reference proteome</keyword>
<dbReference type="InterPro" id="IPR036038">
    <property type="entry name" value="Aminotransferase-like"/>
</dbReference>
<comment type="similarity">
    <text evidence="2">Belongs to the class-IV pyridoxal-phosphate-dependent aminotransferase family.</text>
</comment>
<dbReference type="CDD" id="cd01558">
    <property type="entry name" value="D-AAT_like"/>
    <property type="match status" value="1"/>
</dbReference>
<dbReference type="EMBL" id="JABBFW010000047">
    <property type="protein sequence ID" value="NML18967.1"/>
    <property type="molecule type" value="Genomic_DNA"/>
</dbReference>
<dbReference type="AlphaFoldDB" id="A0A848FFG1"/>
<evidence type="ECO:0000256" key="2">
    <source>
        <dbReference type="ARBA" id="ARBA00009320"/>
    </source>
</evidence>
<dbReference type="Gene3D" id="3.30.470.10">
    <property type="match status" value="1"/>
</dbReference>
<sequence length="299" mass="33254">MHPQPVSPDSLCFLNGEFLPLAEARVPVLDRGFLFGDGVYELLPVYGRRLFRFADHMARLERNLGRLRIPNPFDRDQWLAHARRLIAAQPAEDQSLYLQLTRGVAPRDHVMPEGLTPTVFMMSSPTRAPTPEQRHQGVACITARDFRWERGDLKTTSLLGNVLARQISADHGASETILLREAASGISYLTEGSASNVWVVHEGALLGPPKSEHVLEGIRYELLRELCEEVGIAYNLRPIPEADLRSADEILLSSAAREVLPVTRLDGEPVGHGALRGKPGPVYGRLYEAYQRAKILQSV</sequence>
<dbReference type="InterPro" id="IPR001544">
    <property type="entry name" value="Aminotrans_IV"/>
</dbReference>
<reference evidence="4 5" key="1">
    <citation type="submission" date="2020-04" db="EMBL/GenBank/DDBJ databases">
        <title>Azohydromonas sp. isolated from soil.</title>
        <authorList>
            <person name="Dahal R.H."/>
        </authorList>
    </citation>
    <scope>NUCLEOTIDE SEQUENCE [LARGE SCALE GENOMIC DNA]</scope>
    <source>
        <strain evidence="4 5">G-1-1-14</strain>
    </source>
</reference>
<dbReference type="InterPro" id="IPR050571">
    <property type="entry name" value="Class-IV_PLP-Dep_Aminotrnsfr"/>
</dbReference>
<dbReference type="RefSeq" id="WP_169163864.1">
    <property type="nucleotide sequence ID" value="NZ_JABBFW010000047.1"/>
</dbReference>
<dbReference type="InterPro" id="IPR043132">
    <property type="entry name" value="BCAT-like_C"/>
</dbReference>
<dbReference type="PANTHER" id="PTHR42743:SF10">
    <property type="entry name" value="D-ALANINE AMINOTRANSFERASE"/>
    <property type="match status" value="1"/>
</dbReference>
<dbReference type="SUPFAM" id="SSF56752">
    <property type="entry name" value="D-aminoacid aminotransferase-like PLP-dependent enzymes"/>
    <property type="match status" value="1"/>
</dbReference>
<dbReference type="PANTHER" id="PTHR42743">
    <property type="entry name" value="AMINO-ACID AMINOTRANSFERASE"/>
    <property type="match status" value="1"/>
</dbReference>
<evidence type="ECO:0000313" key="5">
    <source>
        <dbReference type="Proteomes" id="UP000574067"/>
    </source>
</evidence>